<gene>
    <name evidence="2" type="ORF">Aca07nite_21010</name>
</gene>
<organism evidence="2">
    <name type="scientific">Actinoplanes campanulatus</name>
    <dbReference type="NCBI Taxonomy" id="113559"/>
    <lineage>
        <taxon>Bacteria</taxon>
        <taxon>Bacillati</taxon>
        <taxon>Actinomycetota</taxon>
        <taxon>Actinomycetes</taxon>
        <taxon>Micromonosporales</taxon>
        <taxon>Micromonosporaceae</taxon>
        <taxon>Actinoplanes</taxon>
    </lineage>
</organism>
<dbReference type="EMBL" id="BOMF01000039">
    <property type="protein sequence ID" value="GID44826.1"/>
    <property type="molecule type" value="Genomic_DNA"/>
</dbReference>
<name>A0ABQ3WFF7_9ACTN</name>
<evidence type="ECO:0000256" key="1">
    <source>
        <dbReference type="SAM" id="MobiDB-lite"/>
    </source>
</evidence>
<comment type="caution">
    <text evidence="2">The sequence shown here is derived from an EMBL/GenBank/DDBJ whole genome shotgun (WGS) entry which is preliminary data.</text>
</comment>
<proteinExistence type="predicted"/>
<protein>
    <submittedName>
        <fullName evidence="2">Uncharacterized protein</fullName>
    </submittedName>
</protein>
<evidence type="ECO:0000313" key="2">
    <source>
        <dbReference type="EMBL" id="GID44826.1"/>
    </source>
</evidence>
<reference evidence="2" key="1">
    <citation type="submission" date="2021-01" db="EMBL/GenBank/DDBJ databases">
        <title>Whole genome shotgun sequence of Actinoplanes capillaceus NBRC 16408.</title>
        <authorList>
            <person name="Komaki H."/>
            <person name="Tamura T."/>
        </authorList>
    </citation>
    <scope>NUCLEOTIDE SEQUENCE [LARGE SCALE GENOMIC DNA]</scope>
    <source>
        <strain evidence="2">NBRC 16408</strain>
    </source>
</reference>
<feature type="region of interest" description="Disordered" evidence="1">
    <location>
        <begin position="1"/>
        <end position="31"/>
    </location>
</feature>
<accession>A0ABQ3WFF7</accession>
<feature type="region of interest" description="Disordered" evidence="1">
    <location>
        <begin position="80"/>
        <end position="101"/>
    </location>
</feature>
<sequence>MTALRPGQSPPPVSTPIRIILPPGSGSEVRIARRGPRDDFVGSVAGPGRARNRTLVAVPDRGERAPQKPDCFRADRHDRAQRRGIAAESCGNETAMGSHDQ</sequence>